<dbReference type="Pfam" id="PF03050">
    <property type="entry name" value="DDE_Tnp_IS66"/>
    <property type="match status" value="1"/>
</dbReference>
<feature type="region of interest" description="Disordered" evidence="1">
    <location>
        <begin position="87"/>
        <end position="106"/>
    </location>
</feature>
<evidence type="ECO:0000256" key="1">
    <source>
        <dbReference type="SAM" id="MobiDB-lite"/>
    </source>
</evidence>
<dbReference type="RefSeq" id="WP_145060134.1">
    <property type="nucleotide sequence ID" value="NZ_CP036263.1"/>
</dbReference>
<dbReference type="AlphaFoldDB" id="A0A517MVF7"/>
<proteinExistence type="predicted"/>
<dbReference type="KEGG" id="amob:HG15A2_21420"/>
<evidence type="ECO:0000259" key="4">
    <source>
        <dbReference type="Pfam" id="PF13007"/>
    </source>
</evidence>
<gene>
    <name evidence="5" type="ORF">HG15A2_21420</name>
</gene>
<feature type="domain" description="Transposase IS66 zinc-finger binding" evidence="3">
    <location>
        <begin position="122"/>
        <end position="166"/>
    </location>
</feature>
<evidence type="ECO:0000259" key="2">
    <source>
        <dbReference type="Pfam" id="PF03050"/>
    </source>
</evidence>
<dbReference type="NCBIfam" id="NF033517">
    <property type="entry name" value="transpos_IS66"/>
    <property type="match status" value="1"/>
</dbReference>
<dbReference type="OrthoDB" id="227350at2"/>
<dbReference type="PANTHER" id="PTHR33678">
    <property type="entry name" value="BLL1576 PROTEIN"/>
    <property type="match status" value="1"/>
</dbReference>
<reference evidence="5 6" key="1">
    <citation type="submission" date="2019-02" db="EMBL/GenBank/DDBJ databases">
        <title>Deep-cultivation of Planctomycetes and their phenomic and genomic characterization uncovers novel biology.</title>
        <authorList>
            <person name="Wiegand S."/>
            <person name="Jogler M."/>
            <person name="Boedeker C."/>
            <person name="Pinto D."/>
            <person name="Vollmers J."/>
            <person name="Rivas-Marin E."/>
            <person name="Kohn T."/>
            <person name="Peeters S.H."/>
            <person name="Heuer A."/>
            <person name="Rast P."/>
            <person name="Oberbeckmann S."/>
            <person name="Bunk B."/>
            <person name="Jeske O."/>
            <person name="Meyerdierks A."/>
            <person name="Storesund J.E."/>
            <person name="Kallscheuer N."/>
            <person name="Luecker S."/>
            <person name="Lage O.M."/>
            <person name="Pohl T."/>
            <person name="Merkel B.J."/>
            <person name="Hornburger P."/>
            <person name="Mueller R.-W."/>
            <person name="Bruemmer F."/>
            <person name="Labrenz M."/>
            <person name="Spormann A.M."/>
            <person name="Op den Camp H."/>
            <person name="Overmann J."/>
            <person name="Amann R."/>
            <person name="Jetten M.S.M."/>
            <person name="Mascher T."/>
            <person name="Medema M.H."/>
            <person name="Devos D.P."/>
            <person name="Kaster A.-K."/>
            <person name="Ovreas L."/>
            <person name="Rohde M."/>
            <person name="Galperin M.Y."/>
            <person name="Jogler C."/>
        </authorList>
    </citation>
    <scope>NUCLEOTIDE SEQUENCE [LARGE SCALE GENOMIC DNA]</scope>
    <source>
        <strain evidence="5 6">HG15A2</strain>
    </source>
</reference>
<dbReference type="Pfam" id="PF13005">
    <property type="entry name" value="zf-IS66"/>
    <property type="match status" value="1"/>
</dbReference>
<sequence length="528" mass="60257">MTQTDELPNDVEVLKRIIVELQEQSAAEIERFKAEQQAAIDEAVKAAVAAILRRYYGPRSEKFDPRQLFLFGQQVVDSPLDAASIKEESGEPLTTRRPRHKHGRQQLPDHLERIEVEHDLDDKACPACGNERCRIGAEVSEQLEYFPASFKVLRHVRHKYACAKCDHDGYNPNIETAKKPQQPIDKGLPGPSLLAHVITSKLGDHLPLYRLKRIFERQKVHVARSTMCAWMRCAGELVTPLVELMIERVRQSKVIHTDDTVVPIQSPGAKQCRKGRIWCYWGDEANPYIVYDYTPSRSRDGPAKWLAGYSGYLQADAYGGYDRIYHSQNVTEVACWAHARRKFYDAQDSDEERAVQMLALIAELYAVEREVKDADDATRLALRQECSVPVLDRTKTWLDNEQELVLPRSPMAKAITYAQNQWQALTTYTTQGYLNIDNNASERTLKRVAIGRKNWLFAGNDAAAENHARLWSLIVSCEQHKVDPQRYLTGVLAKIGTMHNGDLKQFLPDEWKREDAAEPMTHHEEANS</sequence>
<dbReference type="EMBL" id="CP036263">
    <property type="protein sequence ID" value="QDS98856.1"/>
    <property type="molecule type" value="Genomic_DNA"/>
</dbReference>
<dbReference type="InterPro" id="IPR024474">
    <property type="entry name" value="Znf_dom_IS66"/>
</dbReference>
<dbReference type="InterPro" id="IPR052344">
    <property type="entry name" value="Transposase-related"/>
</dbReference>
<organism evidence="5 6">
    <name type="scientific">Adhaeretor mobilis</name>
    <dbReference type="NCBI Taxonomy" id="1930276"/>
    <lineage>
        <taxon>Bacteria</taxon>
        <taxon>Pseudomonadati</taxon>
        <taxon>Planctomycetota</taxon>
        <taxon>Planctomycetia</taxon>
        <taxon>Pirellulales</taxon>
        <taxon>Lacipirellulaceae</taxon>
        <taxon>Adhaeretor</taxon>
    </lineage>
</organism>
<dbReference type="InterPro" id="IPR004291">
    <property type="entry name" value="Transposase_IS66_central"/>
</dbReference>
<evidence type="ECO:0000313" key="6">
    <source>
        <dbReference type="Proteomes" id="UP000319852"/>
    </source>
</evidence>
<protein>
    <submittedName>
        <fullName evidence="5">Transposase IS66 family protein</fullName>
    </submittedName>
</protein>
<keyword evidence="6" id="KW-1185">Reference proteome</keyword>
<name>A0A517MVF7_9BACT</name>
<dbReference type="InterPro" id="IPR024463">
    <property type="entry name" value="Transposase_TnpC_homeodom"/>
</dbReference>
<feature type="domain" description="Transposase TnpC homeodomain" evidence="4">
    <location>
        <begin position="45"/>
        <end position="116"/>
    </location>
</feature>
<dbReference type="PANTHER" id="PTHR33678:SF1">
    <property type="entry name" value="BLL1576 PROTEIN"/>
    <property type="match status" value="1"/>
</dbReference>
<dbReference type="Pfam" id="PF13007">
    <property type="entry name" value="LZ_Tnp_IS66"/>
    <property type="match status" value="1"/>
</dbReference>
<accession>A0A517MVF7</accession>
<evidence type="ECO:0000259" key="3">
    <source>
        <dbReference type="Pfam" id="PF13005"/>
    </source>
</evidence>
<feature type="domain" description="Transposase IS66 central" evidence="2">
    <location>
        <begin position="186"/>
        <end position="465"/>
    </location>
</feature>
<evidence type="ECO:0000313" key="5">
    <source>
        <dbReference type="EMBL" id="QDS98856.1"/>
    </source>
</evidence>
<dbReference type="Proteomes" id="UP000319852">
    <property type="component" value="Chromosome"/>
</dbReference>